<sequence>MTYQVTAVALDQGINLQFGASDEQPGQTK</sequence>
<name>A0A8E0IMS7_LACPA</name>
<comment type="caution">
    <text evidence="1">The sequence shown here is derived from an EMBL/GenBank/DDBJ whole genome shotgun (WGS) entry which is preliminary data.</text>
</comment>
<accession>A0A8E0IMS7</accession>
<protein>
    <submittedName>
        <fullName evidence="1">Uncharacterized protein</fullName>
    </submittedName>
</protein>
<evidence type="ECO:0000313" key="2">
    <source>
        <dbReference type="Proteomes" id="UP000014249"/>
    </source>
</evidence>
<dbReference type="Proteomes" id="UP000014249">
    <property type="component" value="Unassembled WGS sequence"/>
</dbReference>
<organism evidence="1 2">
    <name type="scientific">Lacticaseibacillus paracasei subsp. paracasei CNCM I-4270</name>
    <dbReference type="NCBI Taxonomy" id="1256202"/>
    <lineage>
        <taxon>Bacteria</taxon>
        <taxon>Bacillati</taxon>
        <taxon>Bacillota</taxon>
        <taxon>Bacilli</taxon>
        <taxon>Lactobacillales</taxon>
        <taxon>Lactobacillaceae</taxon>
        <taxon>Lacticaseibacillus</taxon>
    </lineage>
</organism>
<reference evidence="1 2" key="1">
    <citation type="journal article" date="2013" name="PLoS ONE">
        <title>Lactobacillus paracasei comparative genomics: towards species pan-genome definition and exploitation of diversity.</title>
        <authorList>
            <person name="Smokvina T."/>
            <person name="Wels M."/>
            <person name="Polka J."/>
            <person name="Chervaux C."/>
            <person name="Brisse S."/>
            <person name="Boekhorst J."/>
            <person name="van Hylckama Vlieg J.E."/>
            <person name="Siezen R.J."/>
        </authorList>
    </citation>
    <scope>NUCLEOTIDE SEQUENCE [LARGE SCALE GENOMIC DNA]</scope>
    <source>
        <strain evidence="1 2">CNCM I-4270</strain>
    </source>
</reference>
<dbReference type="AlphaFoldDB" id="A0A8E0IMS7"/>
<dbReference type="EMBL" id="ANJX01000134">
    <property type="protein sequence ID" value="EPC55639.1"/>
    <property type="molecule type" value="Genomic_DNA"/>
</dbReference>
<evidence type="ECO:0000313" key="1">
    <source>
        <dbReference type="EMBL" id="EPC55639.1"/>
    </source>
</evidence>
<gene>
    <name evidence="1" type="ORF">Lpp77_04605</name>
</gene>
<proteinExistence type="predicted"/>